<proteinExistence type="predicted"/>
<accession>A0A4E9D1L2</accession>
<organism evidence="2">
    <name type="scientific">Gibberella zeae</name>
    <name type="common">Wheat head blight fungus</name>
    <name type="synonym">Fusarium graminearum</name>
    <dbReference type="NCBI Taxonomy" id="5518"/>
    <lineage>
        <taxon>Eukaryota</taxon>
        <taxon>Fungi</taxon>
        <taxon>Dikarya</taxon>
        <taxon>Ascomycota</taxon>
        <taxon>Pezizomycotina</taxon>
        <taxon>Sordariomycetes</taxon>
        <taxon>Hypocreomycetidae</taxon>
        <taxon>Hypocreales</taxon>
        <taxon>Nectriaceae</taxon>
        <taxon>Fusarium</taxon>
    </lineage>
</organism>
<dbReference type="EMBL" id="CAAKMV010000022">
    <property type="protein sequence ID" value="VIO52182.1"/>
    <property type="molecule type" value="Genomic_DNA"/>
</dbReference>
<dbReference type="EMBL" id="CAJPIJ010000129">
    <property type="protein sequence ID" value="CAG1982866.1"/>
    <property type="molecule type" value="Genomic_DNA"/>
</dbReference>
<sequence>MVDRPTTLPPKVPYLNLNQQPDLDLFQSILGEKVHSGDEEKPKRMVGSFVTENSTAPFVVHPDRAWYRMTHMIFYNILIY</sequence>
<gene>
    <name evidence="2" type="ORF">FUG_LOCUS18607</name>
    <name evidence="1" type="ORF">MDCFG202_LOCUS232211</name>
</gene>
<evidence type="ECO:0000313" key="2">
    <source>
        <dbReference type="EMBL" id="VIO52182.1"/>
    </source>
</evidence>
<reference evidence="2" key="1">
    <citation type="submission" date="2019-04" db="EMBL/GenBank/DDBJ databases">
        <authorList>
            <person name="Melise S."/>
            <person name="Noan J."/>
            <person name="Okalmin O."/>
        </authorList>
    </citation>
    <scope>NUCLEOTIDE SEQUENCE</scope>
    <source>
        <strain evidence="2">FN9</strain>
    </source>
</reference>
<protein>
    <submittedName>
        <fullName evidence="2">Uncharacterized protein</fullName>
    </submittedName>
</protein>
<dbReference type="Proteomes" id="UP000746612">
    <property type="component" value="Unassembled WGS sequence"/>
</dbReference>
<evidence type="ECO:0000313" key="1">
    <source>
        <dbReference type="EMBL" id="CAG1982866.1"/>
    </source>
</evidence>
<dbReference type="AlphaFoldDB" id="A0A4E9D1L2"/>
<reference evidence="1" key="2">
    <citation type="submission" date="2021-03" db="EMBL/GenBank/DDBJ databases">
        <authorList>
            <person name="Alouane T."/>
            <person name="Langin T."/>
            <person name="Bonhomme L."/>
        </authorList>
    </citation>
    <scope>NUCLEOTIDE SEQUENCE</scope>
    <source>
        <strain evidence="1">MDC_Fg202</strain>
    </source>
</reference>
<name>A0A4E9D1L2_GIBZA</name>